<evidence type="ECO:0000313" key="5">
    <source>
        <dbReference type="EMBL" id="KAA1094397.1"/>
    </source>
</evidence>
<accession>A0A5B0M4P6</accession>
<organism evidence="2 9">
    <name type="scientific">Puccinia graminis f. sp. tritici</name>
    <dbReference type="NCBI Taxonomy" id="56615"/>
    <lineage>
        <taxon>Eukaryota</taxon>
        <taxon>Fungi</taxon>
        <taxon>Dikarya</taxon>
        <taxon>Basidiomycota</taxon>
        <taxon>Pucciniomycotina</taxon>
        <taxon>Pucciniomycetes</taxon>
        <taxon>Pucciniales</taxon>
        <taxon>Pucciniaceae</taxon>
        <taxon>Puccinia</taxon>
    </lineage>
</organism>
<sequence>MHPTSRPKVQAAKDRQRHDGRNGGKTTVNPNPSGRRKGLRRNCGKVTDTSEPTAIMPTA</sequence>
<comment type="caution">
    <text evidence="2">The sequence shown here is derived from an EMBL/GenBank/DDBJ whole genome shotgun (WGS) entry which is preliminary data.</text>
</comment>
<dbReference type="EMBL" id="VDEP01000102">
    <property type="protein sequence ID" value="KAA1131994.1"/>
    <property type="molecule type" value="Genomic_DNA"/>
</dbReference>
<evidence type="ECO:0000313" key="3">
    <source>
        <dbReference type="EMBL" id="KAA1073044.1"/>
    </source>
</evidence>
<dbReference type="EMBL" id="VSWC01000118">
    <property type="protein sequence ID" value="KAA1084752.1"/>
    <property type="molecule type" value="Genomic_DNA"/>
</dbReference>
<dbReference type="EMBL" id="VSWC01000079">
    <property type="protein sequence ID" value="KAA1094397.1"/>
    <property type="molecule type" value="Genomic_DNA"/>
</dbReference>
<evidence type="ECO:0000313" key="6">
    <source>
        <dbReference type="EMBL" id="KAA1096438.1"/>
    </source>
</evidence>
<name>A0A5B0M4P6_PUCGR</name>
<dbReference type="Proteomes" id="UP000324748">
    <property type="component" value="Unassembled WGS sequence"/>
</dbReference>
<gene>
    <name evidence="6" type="ORF">PGT21_016863</name>
    <name evidence="5" type="ORF">PGT21_020188</name>
    <name evidence="4" type="ORF">PGT21_035074</name>
    <name evidence="2" type="ORF">PGTUg99_007697</name>
    <name evidence="3" type="ORF">PGTUg99_023078</name>
    <name evidence="7" type="ORF">PGTUg99_035407</name>
</gene>
<reference evidence="8 9" key="1">
    <citation type="submission" date="2019-05" db="EMBL/GenBank/DDBJ databases">
        <title>Emergence of the Ug99 lineage of the wheat stem rust pathogen through somatic hybridization.</title>
        <authorList>
            <person name="Li F."/>
            <person name="Upadhyaya N.M."/>
            <person name="Sperschneider J."/>
            <person name="Matny O."/>
            <person name="Nguyen-Phuc H."/>
            <person name="Mago R."/>
            <person name="Raley C."/>
            <person name="Miller M.E."/>
            <person name="Silverstein K.A.T."/>
            <person name="Henningsen E."/>
            <person name="Hirsch C.D."/>
            <person name="Visser B."/>
            <person name="Pretorius Z.A."/>
            <person name="Steffenson B.J."/>
            <person name="Schwessinger B."/>
            <person name="Dodds P.N."/>
            <person name="Figueroa M."/>
        </authorList>
    </citation>
    <scope>NUCLEOTIDE SEQUENCE [LARGE SCALE GENOMIC DNA]</scope>
    <source>
        <strain evidence="4">21-0</strain>
        <strain evidence="2 9">Ug99</strain>
    </source>
</reference>
<keyword evidence="8" id="KW-1185">Reference proteome</keyword>
<evidence type="ECO:0000313" key="9">
    <source>
        <dbReference type="Proteomes" id="UP000325313"/>
    </source>
</evidence>
<evidence type="ECO:0000313" key="4">
    <source>
        <dbReference type="EMBL" id="KAA1084752.1"/>
    </source>
</evidence>
<feature type="compositionally biased region" description="Basic and acidic residues" evidence="1">
    <location>
        <begin position="11"/>
        <end position="22"/>
    </location>
</feature>
<evidence type="ECO:0000313" key="2">
    <source>
        <dbReference type="EMBL" id="KAA1071169.1"/>
    </source>
</evidence>
<evidence type="ECO:0000313" key="7">
    <source>
        <dbReference type="EMBL" id="KAA1131994.1"/>
    </source>
</evidence>
<dbReference type="EMBL" id="VSWC01000067">
    <property type="protein sequence ID" value="KAA1096438.1"/>
    <property type="molecule type" value="Genomic_DNA"/>
</dbReference>
<protein>
    <submittedName>
        <fullName evidence="2">Uncharacterized protein</fullName>
    </submittedName>
</protein>
<dbReference type="Proteomes" id="UP000325313">
    <property type="component" value="Unassembled WGS sequence"/>
</dbReference>
<dbReference type="EMBL" id="VDEP01000479">
    <property type="protein sequence ID" value="KAA1071169.1"/>
    <property type="molecule type" value="Genomic_DNA"/>
</dbReference>
<dbReference type="EMBL" id="VDEP01000475">
    <property type="protein sequence ID" value="KAA1073044.1"/>
    <property type="molecule type" value="Genomic_DNA"/>
</dbReference>
<feature type="compositionally biased region" description="Basic residues" evidence="1">
    <location>
        <begin position="34"/>
        <end position="43"/>
    </location>
</feature>
<dbReference type="AlphaFoldDB" id="A0A5B0M4P6"/>
<evidence type="ECO:0000256" key="1">
    <source>
        <dbReference type="SAM" id="MobiDB-lite"/>
    </source>
</evidence>
<feature type="region of interest" description="Disordered" evidence="1">
    <location>
        <begin position="1"/>
        <end position="59"/>
    </location>
</feature>
<evidence type="ECO:0000313" key="8">
    <source>
        <dbReference type="Proteomes" id="UP000324748"/>
    </source>
</evidence>
<proteinExistence type="predicted"/>